<dbReference type="EMBL" id="ON529855">
    <property type="protein sequence ID" value="USN14880.1"/>
    <property type="molecule type" value="Genomic_DNA"/>
</dbReference>
<name>A0A9E7MQW0_9CAUD</name>
<proteinExistence type="predicted"/>
<keyword evidence="2" id="KW-1185">Reference proteome</keyword>
<gene>
    <name evidence="1" type="ORF">DOMOVOI_04060</name>
</gene>
<dbReference type="SUPFAM" id="SSF51658">
    <property type="entry name" value="Xylose isomerase-like"/>
    <property type="match status" value="1"/>
</dbReference>
<reference evidence="1 2" key="1">
    <citation type="submission" date="2022-05" db="EMBL/GenBank/DDBJ databases">
        <authorList>
            <person name="Friedrich I."/>
            <person name="Poehlein A."/>
            <person name="Schneider D."/>
            <person name="Hertel R."/>
            <person name="Daniel R."/>
        </authorList>
    </citation>
    <scope>NUCLEOTIDE SEQUENCE [LARGE SCALE GENOMIC DNA]</scope>
</reference>
<accession>A0A9E7MQW0</accession>
<organism evidence="1 2">
    <name type="scientific">Brevundimonas phage vB_BpoS-Domovoi</name>
    <dbReference type="NCBI Taxonomy" id="2948598"/>
    <lineage>
        <taxon>Viruses</taxon>
        <taxon>Duplodnaviria</taxon>
        <taxon>Heunggongvirae</taxon>
        <taxon>Uroviricota</taxon>
        <taxon>Caudoviricetes</taxon>
        <taxon>Jeanschmidtviridae</taxon>
        <taxon>Marchewkavirus</taxon>
        <taxon>Marchewkavirus domovoi</taxon>
    </lineage>
</organism>
<sequence>MQSLQDGLVEWATYAFGRETIDDQRQRAMRCLEEAVELAQALGVDEAACHRQVVHTYGRPVGDPAQEVAGVINGALMAAESIGVDGLLVAEAELERVWLCVDDIRVKQLAKVQP</sequence>
<dbReference type="InterPro" id="IPR036237">
    <property type="entry name" value="Xyl_isomerase-like_sf"/>
</dbReference>
<dbReference type="Proteomes" id="UP001057221">
    <property type="component" value="Segment"/>
</dbReference>
<dbReference type="GO" id="GO:0016853">
    <property type="term" value="F:isomerase activity"/>
    <property type="evidence" value="ECO:0007669"/>
    <property type="project" value="UniProtKB-KW"/>
</dbReference>
<protein>
    <submittedName>
        <fullName evidence="1">Xylose isomerase-like protein</fullName>
    </submittedName>
</protein>
<evidence type="ECO:0000313" key="1">
    <source>
        <dbReference type="EMBL" id="USN14880.1"/>
    </source>
</evidence>
<keyword evidence="1" id="KW-0413">Isomerase</keyword>
<evidence type="ECO:0000313" key="2">
    <source>
        <dbReference type="Proteomes" id="UP001057221"/>
    </source>
</evidence>